<feature type="domain" description="PPM-type phosphatase" evidence="2">
    <location>
        <begin position="41"/>
        <end position="283"/>
    </location>
</feature>
<accession>A0ABU7GSZ2</accession>
<dbReference type="InterPro" id="IPR036457">
    <property type="entry name" value="PPM-type-like_dom_sf"/>
</dbReference>
<proteinExistence type="predicted"/>
<sequence length="393" mass="42789">MNLDIDSLSREMTGEMGAALFLELSKASWNQLRCTEIQEFGIAFGSHQGLIRSRHEDRLAVAQISAANGQSYLVAVVCDGVGGSKNGDLAASIAVVTLLAELSRVKTALSGEQILCHVVRRMDEKIRSCLSGSGLTTVSVVLATSAGEFLGCSIGDSRIYTWEPLHEKKLTQISEDDTFGNEAKRLNLQDVSALAQKGLLASLSQALGEAGRDAGELNINVHKCEEFSRSVILCSDGCWKHDNLGFELVVTNAKSALESSRRALALANWAGGSDNSSVIILEDKQKLIDWCVRNPARNVGSPHVTIWFADQKLMFIVNYIFSGGYADSGLDTIDRKSVKRKSRAKQKVGLLPPKQLDFVENIESDKRLPLSERPKIEISVDPSMGDEGNHKIK</sequence>
<dbReference type="SMART" id="SM00332">
    <property type="entry name" value="PP2Cc"/>
    <property type="match status" value="1"/>
</dbReference>
<keyword evidence="4" id="KW-1185">Reference proteome</keyword>
<dbReference type="Gene3D" id="3.60.40.10">
    <property type="entry name" value="PPM-type phosphatase domain"/>
    <property type="match status" value="1"/>
</dbReference>
<evidence type="ECO:0000313" key="3">
    <source>
        <dbReference type="EMBL" id="MEE1882163.1"/>
    </source>
</evidence>
<dbReference type="PROSITE" id="PS51746">
    <property type="entry name" value="PPM_2"/>
    <property type="match status" value="1"/>
</dbReference>
<reference evidence="3 4" key="1">
    <citation type="submission" date="2024-01" db="EMBL/GenBank/DDBJ databases">
        <title>Unpublished Manusciprt.</title>
        <authorList>
            <person name="Duman M."/>
            <person name="Valdes E.G."/>
            <person name="Ajmi N."/>
            <person name="Altun S."/>
            <person name="Saticioglu I.B."/>
        </authorList>
    </citation>
    <scope>NUCLEOTIDE SEQUENCE [LARGE SCALE GENOMIC DNA]</scope>
    <source>
        <strain evidence="3 4">139P</strain>
    </source>
</reference>
<dbReference type="EMBL" id="JAZDQQ010000016">
    <property type="protein sequence ID" value="MEE1882163.1"/>
    <property type="molecule type" value="Genomic_DNA"/>
</dbReference>
<comment type="caution">
    <text evidence="3">The sequence shown here is derived from an EMBL/GenBank/DDBJ whole genome shotgun (WGS) entry which is preliminary data.</text>
</comment>
<name>A0ABU7GSZ2_9PSED</name>
<evidence type="ECO:0000313" key="4">
    <source>
        <dbReference type="Proteomes" id="UP001329505"/>
    </source>
</evidence>
<gene>
    <name evidence="3" type="ORF">V0R55_18530</name>
</gene>
<dbReference type="RefSeq" id="WP_330126327.1">
    <property type="nucleotide sequence ID" value="NZ_JAZDQQ010000016.1"/>
</dbReference>
<evidence type="ECO:0000256" key="1">
    <source>
        <dbReference type="SAM" id="MobiDB-lite"/>
    </source>
</evidence>
<dbReference type="Pfam" id="PF13672">
    <property type="entry name" value="PP2C_2"/>
    <property type="match status" value="1"/>
</dbReference>
<dbReference type="InterPro" id="IPR001932">
    <property type="entry name" value="PPM-type_phosphatase-like_dom"/>
</dbReference>
<dbReference type="Proteomes" id="UP001329505">
    <property type="component" value="Unassembled WGS sequence"/>
</dbReference>
<evidence type="ECO:0000259" key="2">
    <source>
        <dbReference type="PROSITE" id="PS51746"/>
    </source>
</evidence>
<feature type="region of interest" description="Disordered" evidence="1">
    <location>
        <begin position="373"/>
        <end position="393"/>
    </location>
</feature>
<organism evidence="3 4">
    <name type="scientific">Pseudomonas soli</name>
    <dbReference type="NCBI Taxonomy" id="1306993"/>
    <lineage>
        <taxon>Bacteria</taxon>
        <taxon>Pseudomonadati</taxon>
        <taxon>Pseudomonadota</taxon>
        <taxon>Gammaproteobacteria</taxon>
        <taxon>Pseudomonadales</taxon>
        <taxon>Pseudomonadaceae</taxon>
        <taxon>Pseudomonas</taxon>
    </lineage>
</organism>
<dbReference type="CDD" id="cd00143">
    <property type="entry name" value="PP2Cc"/>
    <property type="match status" value="1"/>
</dbReference>
<protein>
    <submittedName>
        <fullName evidence="3">Protein phosphatase 2C domain-containing protein</fullName>
    </submittedName>
</protein>
<dbReference type="SUPFAM" id="SSF81606">
    <property type="entry name" value="PP2C-like"/>
    <property type="match status" value="1"/>
</dbReference>